<dbReference type="EMBL" id="CM020619">
    <property type="protein sequence ID" value="KAK1866884.1"/>
    <property type="molecule type" value="Genomic_DNA"/>
</dbReference>
<name>A0ACC3C9C6_PYRYE</name>
<evidence type="ECO:0000313" key="1">
    <source>
        <dbReference type="EMBL" id="KAK1866884.1"/>
    </source>
</evidence>
<gene>
    <name evidence="1" type="ORF">I4F81_009396</name>
</gene>
<sequence length="269" mass="27122">MGNLAMKMMSHPTVKSHVDEVEGPSARLSRRSNTKRNRGGQSVRDHCRAACDDFMLPPDAPPPRKAPPVVAEEDATAATFDSVHGSMRLKGLFVNSDVDGDASGGVPASGSGGGSGGGVVNAAPPVADVTAAAPVADVSGDGASGDRGGGDGCARGPGSSVSSSSRSSMAEDEPCPATSSPALLSSLRKASTYRGRTAAPATATPRGPPSASMPALFDGDAGVRSVRFLGVAGIIDDRPVSAGGSSRVEPIRLRPKPMLQRPIAHVMSM</sequence>
<accession>A0ACC3C9C6</accession>
<comment type="caution">
    <text evidence="1">The sequence shown here is derived from an EMBL/GenBank/DDBJ whole genome shotgun (WGS) entry which is preliminary data.</text>
</comment>
<evidence type="ECO:0000313" key="2">
    <source>
        <dbReference type="Proteomes" id="UP000798662"/>
    </source>
</evidence>
<organism evidence="1 2">
    <name type="scientific">Pyropia yezoensis</name>
    <name type="common">Susabi-nori</name>
    <name type="synonym">Porphyra yezoensis</name>
    <dbReference type="NCBI Taxonomy" id="2788"/>
    <lineage>
        <taxon>Eukaryota</taxon>
        <taxon>Rhodophyta</taxon>
        <taxon>Bangiophyceae</taxon>
        <taxon>Bangiales</taxon>
        <taxon>Bangiaceae</taxon>
        <taxon>Pyropia</taxon>
    </lineage>
</organism>
<proteinExistence type="predicted"/>
<protein>
    <submittedName>
        <fullName evidence="1">Uncharacterized protein</fullName>
    </submittedName>
</protein>
<reference evidence="1" key="1">
    <citation type="submission" date="2019-11" db="EMBL/GenBank/DDBJ databases">
        <title>Nori genome reveals adaptations in red seaweeds to the harsh intertidal environment.</title>
        <authorList>
            <person name="Wang D."/>
            <person name="Mao Y."/>
        </authorList>
    </citation>
    <scope>NUCLEOTIDE SEQUENCE</scope>
    <source>
        <tissue evidence="1">Gametophyte</tissue>
    </source>
</reference>
<dbReference type="Proteomes" id="UP000798662">
    <property type="component" value="Chromosome 2"/>
</dbReference>
<keyword evidence="2" id="KW-1185">Reference proteome</keyword>